<dbReference type="Gene3D" id="3.40.50.12780">
    <property type="entry name" value="N-terminal domain of ligase-like"/>
    <property type="match status" value="1"/>
</dbReference>
<feature type="region of interest" description="Disordered" evidence="5">
    <location>
        <begin position="160"/>
        <end position="180"/>
    </location>
</feature>
<dbReference type="RefSeq" id="WP_006168665.1">
    <property type="nucleotide sequence ID" value="NZ_AOIN01000084.1"/>
</dbReference>
<dbReference type="EMBL" id="AOIN01000084">
    <property type="protein sequence ID" value="ELY96495.1"/>
    <property type="molecule type" value="Genomic_DNA"/>
</dbReference>
<feature type="domain" description="AMP-binding enzyme C-terminal" evidence="7">
    <location>
        <begin position="470"/>
        <end position="556"/>
    </location>
</feature>
<organism evidence="8 9">
    <name type="scientific">Natrialba chahannaoensis JCM 10990</name>
    <dbReference type="NCBI Taxonomy" id="1227492"/>
    <lineage>
        <taxon>Archaea</taxon>
        <taxon>Methanobacteriati</taxon>
        <taxon>Methanobacteriota</taxon>
        <taxon>Stenosarchaea group</taxon>
        <taxon>Halobacteria</taxon>
        <taxon>Halobacteriales</taxon>
        <taxon>Natrialbaceae</taxon>
        <taxon>Natrialba</taxon>
    </lineage>
</organism>
<dbReference type="InterPro" id="IPR042099">
    <property type="entry name" value="ANL_N_sf"/>
</dbReference>
<sequence length="571" mass="63743">MVIEPTTSTVPTESTGEADWVIPETETITKTITDHAREFGDRVAVRFRDESGSERERTYADLRDDMHRFANGLEELGVERDDRVMHLFPHHPDAFAIQLGALATGALLVPCSAMLQTKDIEFRATDCGATTVVVHKSLTDMVEPVLSATPIERVIVLNGDESDYENKSQGENEDDDENDTHWTTFRVVLDGQSTAYDGPDIDAEDPMSINYTSGTTGKPKPVLHKHRWLSCFNRVNAPHWWNIDEETDFEDELLWATTGTGWAKWFWSPVGVGLTTGATQLIYDGEFEPETFLEILETEGVTKLCAVPTQYRMLANADLNAYDVQIRDALSAGEPLNREPIERIEDAWGVTPRDGYGQTETVALVTNYPGIDVKPGSMGKPTPGVGTTIIDIDEDEEVGAGEIGEIAVPVDSPAIFDGYYQKPHLDERKLSREFYRTGDLARRDEDGYFFFEGRADDIIISSGYRIGPFEVEDALVSHDAVAEAAVVGSPHEERGSVVKAYVILAENYDGTADEGETDLADLESKLQTFMKEETAPYKYPRRIEFTDELPKTSSGKIRRVELRQQEQERHG</sequence>
<dbReference type="InterPro" id="IPR000873">
    <property type="entry name" value="AMP-dep_synth/lig_dom"/>
</dbReference>
<dbReference type="GO" id="GO:0006637">
    <property type="term" value="P:acyl-CoA metabolic process"/>
    <property type="evidence" value="ECO:0007669"/>
    <property type="project" value="TreeGrafter"/>
</dbReference>
<evidence type="ECO:0000259" key="7">
    <source>
        <dbReference type="Pfam" id="PF13193"/>
    </source>
</evidence>
<evidence type="ECO:0000256" key="5">
    <source>
        <dbReference type="SAM" id="MobiDB-lite"/>
    </source>
</evidence>
<dbReference type="SUPFAM" id="SSF56801">
    <property type="entry name" value="Acetyl-CoA synthetase-like"/>
    <property type="match status" value="1"/>
</dbReference>
<evidence type="ECO:0000313" key="8">
    <source>
        <dbReference type="EMBL" id="ELY96495.1"/>
    </source>
</evidence>
<dbReference type="Proteomes" id="UP000011693">
    <property type="component" value="Unassembled WGS sequence"/>
</dbReference>
<dbReference type="InterPro" id="IPR025110">
    <property type="entry name" value="AMP-bd_C"/>
</dbReference>
<feature type="domain" description="AMP-dependent synthetase/ligase" evidence="6">
    <location>
        <begin position="34"/>
        <end position="420"/>
    </location>
</feature>
<dbReference type="STRING" id="1227492.C482_15878"/>
<evidence type="ECO:0000256" key="3">
    <source>
        <dbReference type="ARBA" id="ARBA00022741"/>
    </source>
</evidence>
<comment type="similarity">
    <text evidence="1">Belongs to the ATP-dependent AMP-binding enzyme family.</text>
</comment>
<dbReference type="Gene3D" id="3.30.300.30">
    <property type="match status" value="1"/>
</dbReference>
<dbReference type="GO" id="GO:0005524">
    <property type="term" value="F:ATP binding"/>
    <property type="evidence" value="ECO:0007669"/>
    <property type="project" value="UniProtKB-KW"/>
</dbReference>
<evidence type="ECO:0000256" key="4">
    <source>
        <dbReference type="ARBA" id="ARBA00022840"/>
    </source>
</evidence>
<dbReference type="InterPro" id="IPR051087">
    <property type="entry name" value="Mitochondrial_ACSM"/>
</dbReference>
<dbReference type="AlphaFoldDB" id="M0ACN7"/>
<accession>M0ACN7</accession>
<dbReference type="PROSITE" id="PS00455">
    <property type="entry name" value="AMP_BINDING"/>
    <property type="match status" value="1"/>
</dbReference>
<dbReference type="FunFam" id="3.30.300.30:FF:000005">
    <property type="entry name" value="Acyl-coenzyme A synthetase ACSM5, mitochondrial"/>
    <property type="match status" value="1"/>
</dbReference>
<dbReference type="InterPro" id="IPR020845">
    <property type="entry name" value="AMP-binding_CS"/>
</dbReference>
<dbReference type="PATRIC" id="fig|1227492.4.peg.3155"/>
<keyword evidence="2 8" id="KW-0436">Ligase</keyword>
<dbReference type="Pfam" id="PF13193">
    <property type="entry name" value="AMP-binding_C"/>
    <property type="match status" value="1"/>
</dbReference>
<gene>
    <name evidence="8" type="ORF">C482_15878</name>
</gene>
<keyword evidence="3" id="KW-0547">Nucleotide-binding</keyword>
<name>M0ACN7_9EURY</name>
<keyword evidence="9" id="KW-1185">Reference proteome</keyword>
<evidence type="ECO:0000256" key="2">
    <source>
        <dbReference type="ARBA" id="ARBA00022598"/>
    </source>
</evidence>
<dbReference type="InterPro" id="IPR045851">
    <property type="entry name" value="AMP-bd_C_sf"/>
</dbReference>
<dbReference type="GO" id="GO:0004321">
    <property type="term" value="F:fatty-acyl-CoA synthase activity"/>
    <property type="evidence" value="ECO:0007669"/>
    <property type="project" value="TreeGrafter"/>
</dbReference>
<evidence type="ECO:0000313" key="9">
    <source>
        <dbReference type="Proteomes" id="UP000011693"/>
    </source>
</evidence>
<dbReference type="GO" id="GO:0016405">
    <property type="term" value="F:CoA-ligase activity"/>
    <property type="evidence" value="ECO:0007669"/>
    <property type="project" value="UniProtKB-ARBA"/>
</dbReference>
<evidence type="ECO:0000256" key="1">
    <source>
        <dbReference type="ARBA" id="ARBA00006432"/>
    </source>
</evidence>
<comment type="caution">
    <text evidence="8">The sequence shown here is derived from an EMBL/GenBank/DDBJ whole genome shotgun (WGS) entry which is preliminary data.</text>
</comment>
<protein>
    <submittedName>
        <fullName evidence="8">AMP-dependent synthetase and ligase</fullName>
    </submittedName>
</protein>
<keyword evidence="4" id="KW-0067">ATP-binding</keyword>
<dbReference type="PANTHER" id="PTHR43605:SF10">
    <property type="entry name" value="ACYL-COA SYNTHETASE MEDIUM CHAIN FAMILY MEMBER 3"/>
    <property type="match status" value="1"/>
</dbReference>
<dbReference type="GO" id="GO:0006633">
    <property type="term" value="P:fatty acid biosynthetic process"/>
    <property type="evidence" value="ECO:0007669"/>
    <property type="project" value="TreeGrafter"/>
</dbReference>
<evidence type="ECO:0000259" key="6">
    <source>
        <dbReference type="Pfam" id="PF00501"/>
    </source>
</evidence>
<dbReference type="PANTHER" id="PTHR43605">
    <property type="entry name" value="ACYL-COENZYME A SYNTHETASE"/>
    <property type="match status" value="1"/>
</dbReference>
<dbReference type="GO" id="GO:0015645">
    <property type="term" value="F:fatty acid ligase activity"/>
    <property type="evidence" value="ECO:0007669"/>
    <property type="project" value="TreeGrafter"/>
</dbReference>
<dbReference type="Pfam" id="PF00501">
    <property type="entry name" value="AMP-binding"/>
    <property type="match status" value="1"/>
</dbReference>
<proteinExistence type="inferred from homology"/>
<reference evidence="8 9" key="1">
    <citation type="journal article" date="2014" name="PLoS Genet.">
        <title>Phylogenetically driven sequencing of extremely halophilic archaea reveals strategies for static and dynamic osmo-response.</title>
        <authorList>
            <person name="Becker E.A."/>
            <person name="Seitzer P.M."/>
            <person name="Tritt A."/>
            <person name="Larsen D."/>
            <person name="Krusor M."/>
            <person name="Yao A.I."/>
            <person name="Wu D."/>
            <person name="Madern D."/>
            <person name="Eisen J.A."/>
            <person name="Darling A.E."/>
            <person name="Facciotti M.T."/>
        </authorList>
    </citation>
    <scope>NUCLEOTIDE SEQUENCE [LARGE SCALE GENOMIC DNA]</scope>
    <source>
        <strain evidence="8 9">JCM 10990</strain>
    </source>
</reference>
<dbReference type="OrthoDB" id="193284at2157"/>